<accession>A0A8J4DD71</accession>
<evidence type="ECO:0000256" key="8">
    <source>
        <dbReference type="ARBA" id="ARBA00022842"/>
    </source>
</evidence>
<proteinExistence type="inferred from homology"/>
<dbReference type="AlphaFoldDB" id="A0A8J4DD71"/>
<dbReference type="GO" id="GO:0004767">
    <property type="term" value="F:sphingomyelin phosphodiesterase activity"/>
    <property type="evidence" value="ECO:0007669"/>
    <property type="project" value="InterPro"/>
</dbReference>
<evidence type="ECO:0000313" key="18">
    <source>
        <dbReference type="Proteomes" id="UP000722791"/>
    </source>
</evidence>
<dbReference type="Pfam" id="PF03372">
    <property type="entry name" value="Exo_endo_phos"/>
    <property type="match status" value="1"/>
</dbReference>
<dbReference type="PANTHER" id="PTHR16320:SF24">
    <property type="entry name" value="PHOSPHODIESTERASE, PUTATIVE-RELATED"/>
    <property type="match status" value="1"/>
</dbReference>
<keyword evidence="10 14" id="KW-1133">Transmembrane helix</keyword>
<evidence type="ECO:0000256" key="11">
    <source>
        <dbReference type="ARBA" id="ARBA00023098"/>
    </source>
</evidence>
<dbReference type="Gene3D" id="3.60.10.10">
    <property type="entry name" value="Endonuclease/exonuclease/phosphatase"/>
    <property type="match status" value="1"/>
</dbReference>
<sequence>MASPGQIKVLTFNTWGLPLASKDDKLRLRMQADYFRQSGKTLDIVLLQEVWTDEYVTLLKDAAAESGLVHATTFDGGVLGAGLLVLSRFPFTDVAFRPYTVRGEPGALQGEAMAGKGIGYARVQLPYGGRCTTLHLFNTHTHANWVHSVTPDAQLSDVKVPTDTFAPYRTANILEAVSFMKPIVVAAAAAGELVLAGGDWNVPADNLEAALILELLPGLRDAWQLAGHGALDPAGNTCGDPSNVYTGSIIGGYVPERIDFLWTNSSRVLECETVLKIMPGTSLNYSDHFGVRGIISCEVTSTESAVMALARAGIFPQQRSASGDAGDAVAMGGWGPTGGNINGRDRQASAAAAPSLPRSSPCDSPIILAPPGPVAESKITPDPGDGDSVGPTGRKPSRRVRLLQLALAQLRAGMDATNVGQTRLLRRTLLFAAVTLVAIAVQLYGIIAETDHWAKRLAAAVAVVVAPVALGLCLFQVAWMSMGTAGRRGFGQLMRMVEVWEKVARADE</sequence>
<dbReference type="GO" id="GO:0006665">
    <property type="term" value="P:sphingolipid metabolic process"/>
    <property type="evidence" value="ECO:0007669"/>
    <property type="project" value="UniProtKB-KW"/>
</dbReference>
<dbReference type="PANTHER" id="PTHR16320">
    <property type="entry name" value="SPHINGOMYELINASE FAMILY MEMBER"/>
    <property type="match status" value="1"/>
</dbReference>
<evidence type="ECO:0000256" key="12">
    <source>
        <dbReference type="ARBA" id="ARBA00023136"/>
    </source>
</evidence>
<evidence type="ECO:0000256" key="6">
    <source>
        <dbReference type="ARBA" id="ARBA00022723"/>
    </source>
</evidence>
<comment type="pathway">
    <text evidence="2">Lipid metabolism; sphingolipid metabolism.</text>
</comment>
<protein>
    <recommendedName>
        <fullName evidence="15">Endonuclease/exonuclease/phosphatase domain-containing protein</fullName>
    </recommendedName>
</protein>
<evidence type="ECO:0000256" key="7">
    <source>
        <dbReference type="ARBA" id="ARBA00022801"/>
    </source>
</evidence>
<evidence type="ECO:0000313" key="19">
    <source>
        <dbReference type="Proteomes" id="UP000747110"/>
    </source>
</evidence>
<keyword evidence="12 14" id="KW-0472">Membrane</keyword>
<evidence type="ECO:0000259" key="15">
    <source>
        <dbReference type="Pfam" id="PF03372"/>
    </source>
</evidence>
<dbReference type="Proteomes" id="UP000722791">
    <property type="component" value="Unassembled WGS sequence"/>
</dbReference>
<evidence type="ECO:0000256" key="13">
    <source>
        <dbReference type="SAM" id="MobiDB-lite"/>
    </source>
</evidence>
<dbReference type="SUPFAM" id="SSF56219">
    <property type="entry name" value="DNase I-like"/>
    <property type="match status" value="1"/>
</dbReference>
<feature type="transmembrane region" description="Helical" evidence="14">
    <location>
        <begin position="429"/>
        <end position="447"/>
    </location>
</feature>
<keyword evidence="5 14" id="KW-0812">Transmembrane</keyword>
<evidence type="ECO:0000256" key="5">
    <source>
        <dbReference type="ARBA" id="ARBA00022692"/>
    </source>
</evidence>
<feature type="transmembrane region" description="Helical" evidence="14">
    <location>
        <begin position="459"/>
        <end position="479"/>
    </location>
</feature>
<comment type="subcellular location">
    <subcellularLocation>
        <location evidence="1">Membrane</location>
        <topology evidence="1">Multi-pass membrane protein</topology>
    </subcellularLocation>
</comment>
<gene>
    <name evidence="16" type="ORF">Vretifemale_6535</name>
    <name evidence="17" type="ORF">Vretimale_3264</name>
</gene>
<name>A0A8J4DD71_9CHLO</name>
<evidence type="ECO:0000256" key="3">
    <source>
        <dbReference type="ARBA" id="ARBA00004991"/>
    </source>
</evidence>
<organism evidence="17 18">
    <name type="scientific">Volvox reticuliferus</name>
    <dbReference type="NCBI Taxonomy" id="1737510"/>
    <lineage>
        <taxon>Eukaryota</taxon>
        <taxon>Viridiplantae</taxon>
        <taxon>Chlorophyta</taxon>
        <taxon>core chlorophytes</taxon>
        <taxon>Chlorophyceae</taxon>
        <taxon>CS clade</taxon>
        <taxon>Chlamydomonadales</taxon>
        <taxon>Volvocaceae</taxon>
        <taxon>Volvox</taxon>
    </lineage>
</organism>
<reference evidence="17" key="1">
    <citation type="journal article" date="2021" name="Proc. Natl. Acad. Sci. U.S.A.">
        <title>Three genomes in the algal genus Volvox reveal the fate of a haploid sex-determining region after a transition to homothallism.</title>
        <authorList>
            <person name="Yamamoto K."/>
            <person name="Hamaji T."/>
            <person name="Kawai-Toyooka H."/>
            <person name="Matsuzaki R."/>
            <person name="Takahashi F."/>
            <person name="Nishimura Y."/>
            <person name="Kawachi M."/>
            <person name="Noguchi H."/>
            <person name="Minakuchi Y."/>
            <person name="Umen J.G."/>
            <person name="Toyoda A."/>
            <person name="Nozaki H."/>
        </authorList>
    </citation>
    <scope>NUCLEOTIDE SEQUENCE</scope>
    <source>
        <strain evidence="17">NIES-3785</strain>
        <strain evidence="16">NIES-3786</strain>
    </source>
</reference>
<feature type="compositionally biased region" description="Gly residues" evidence="13">
    <location>
        <begin position="332"/>
        <end position="341"/>
    </location>
</feature>
<dbReference type="EMBL" id="BNCP01000010">
    <property type="protein sequence ID" value="GIL77019.1"/>
    <property type="molecule type" value="Genomic_DNA"/>
</dbReference>
<keyword evidence="19" id="KW-1185">Reference proteome</keyword>
<comment type="similarity">
    <text evidence="4">Belongs to the neutral sphingomyelinase family.</text>
</comment>
<comment type="caution">
    <text evidence="17">The sequence shown here is derived from an EMBL/GenBank/DDBJ whole genome shotgun (WGS) entry which is preliminary data.</text>
</comment>
<dbReference type="InterPro" id="IPR036691">
    <property type="entry name" value="Endo/exonu/phosph_ase_sf"/>
</dbReference>
<evidence type="ECO:0000256" key="2">
    <source>
        <dbReference type="ARBA" id="ARBA00004760"/>
    </source>
</evidence>
<evidence type="ECO:0000313" key="17">
    <source>
        <dbReference type="EMBL" id="GIL97673.1"/>
    </source>
</evidence>
<dbReference type="GO" id="GO:0016020">
    <property type="term" value="C:membrane"/>
    <property type="evidence" value="ECO:0007669"/>
    <property type="project" value="UniProtKB-SubCell"/>
</dbReference>
<keyword evidence="9" id="KW-0746">Sphingolipid metabolism</keyword>
<keyword evidence="8" id="KW-0460">Magnesium</keyword>
<dbReference type="Proteomes" id="UP000747110">
    <property type="component" value="Unassembled WGS sequence"/>
</dbReference>
<dbReference type="InterPro" id="IPR038772">
    <property type="entry name" value="Sph/SMPD2-like"/>
</dbReference>
<evidence type="ECO:0000256" key="14">
    <source>
        <dbReference type="SAM" id="Phobius"/>
    </source>
</evidence>
<feature type="region of interest" description="Disordered" evidence="13">
    <location>
        <begin position="321"/>
        <end position="395"/>
    </location>
</feature>
<dbReference type="OrthoDB" id="387657at2759"/>
<evidence type="ECO:0000256" key="10">
    <source>
        <dbReference type="ARBA" id="ARBA00022989"/>
    </source>
</evidence>
<evidence type="ECO:0000256" key="4">
    <source>
        <dbReference type="ARBA" id="ARBA00006335"/>
    </source>
</evidence>
<keyword evidence="7" id="KW-0378">Hydrolase</keyword>
<keyword evidence="6" id="KW-0479">Metal-binding</keyword>
<evidence type="ECO:0000256" key="9">
    <source>
        <dbReference type="ARBA" id="ARBA00022919"/>
    </source>
</evidence>
<dbReference type="InterPro" id="IPR005135">
    <property type="entry name" value="Endo/exonuclease/phosphatase"/>
</dbReference>
<feature type="compositionally biased region" description="Low complexity" evidence="13">
    <location>
        <begin position="348"/>
        <end position="361"/>
    </location>
</feature>
<comment type="pathway">
    <text evidence="3">Sphingolipid metabolism.</text>
</comment>
<evidence type="ECO:0000313" key="16">
    <source>
        <dbReference type="EMBL" id="GIL77019.1"/>
    </source>
</evidence>
<dbReference type="GO" id="GO:0046872">
    <property type="term" value="F:metal ion binding"/>
    <property type="evidence" value="ECO:0007669"/>
    <property type="project" value="UniProtKB-KW"/>
</dbReference>
<keyword evidence="11" id="KW-0443">Lipid metabolism</keyword>
<evidence type="ECO:0000256" key="1">
    <source>
        <dbReference type="ARBA" id="ARBA00004141"/>
    </source>
</evidence>
<dbReference type="EMBL" id="BNCQ01000004">
    <property type="protein sequence ID" value="GIL97673.1"/>
    <property type="molecule type" value="Genomic_DNA"/>
</dbReference>
<feature type="domain" description="Endonuclease/exonuclease/phosphatase" evidence="15">
    <location>
        <begin position="10"/>
        <end position="288"/>
    </location>
</feature>